<evidence type="ECO:0000259" key="10">
    <source>
        <dbReference type="Pfam" id="PF02668"/>
    </source>
</evidence>
<evidence type="ECO:0000313" key="12">
    <source>
        <dbReference type="EMBL" id="ROT85501.1"/>
    </source>
</evidence>
<dbReference type="AlphaFoldDB" id="A0A423U9X1"/>
<reference evidence="12 13" key="2">
    <citation type="submission" date="2019-01" db="EMBL/GenBank/DDBJ databases">
        <title>The decoding of complex shrimp genome reveals the adaptation for benthos swimmer, frequently molting mechanism and breeding impact on genome.</title>
        <authorList>
            <person name="Sun Y."/>
            <person name="Gao Y."/>
            <person name="Yu Y."/>
        </authorList>
    </citation>
    <scope>NUCLEOTIDE SEQUENCE [LARGE SCALE GENOMIC DNA]</scope>
    <source>
        <tissue evidence="12">Muscle</tissue>
    </source>
</reference>
<comment type="cofactor">
    <cofactor evidence="1">
        <name>Fe(2+)</name>
        <dbReference type="ChEBI" id="CHEBI:29033"/>
    </cofactor>
</comment>
<name>A0A423U9X1_PENVA</name>
<evidence type="ECO:0000259" key="11">
    <source>
        <dbReference type="Pfam" id="PF06155"/>
    </source>
</evidence>
<evidence type="ECO:0000256" key="7">
    <source>
        <dbReference type="ARBA" id="ARBA00023002"/>
    </source>
</evidence>
<dbReference type="EMBL" id="QCYY01000260">
    <property type="protein sequence ID" value="ROT85501.1"/>
    <property type="molecule type" value="Genomic_DNA"/>
</dbReference>
<dbReference type="GO" id="GO:0005739">
    <property type="term" value="C:mitochondrion"/>
    <property type="evidence" value="ECO:0007669"/>
    <property type="project" value="TreeGrafter"/>
</dbReference>
<dbReference type="InterPro" id="IPR038492">
    <property type="entry name" value="GBBH-like_N_sf"/>
</dbReference>
<evidence type="ECO:0000256" key="1">
    <source>
        <dbReference type="ARBA" id="ARBA00001954"/>
    </source>
</evidence>
<evidence type="ECO:0000256" key="8">
    <source>
        <dbReference type="ARBA" id="ARBA00023004"/>
    </source>
</evidence>
<evidence type="ECO:0000256" key="9">
    <source>
        <dbReference type="SAM" id="MobiDB-lite"/>
    </source>
</evidence>
<feature type="domain" description="TauD/TfdA-like" evidence="10">
    <location>
        <begin position="232"/>
        <end position="454"/>
    </location>
</feature>
<evidence type="ECO:0000313" key="13">
    <source>
        <dbReference type="Proteomes" id="UP000283509"/>
    </source>
</evidence>
<evidence type="ECO:0000256" key="5">
    <source>
        <dbReference type="ARBA" id="ARBA00022873"/>
    </source>
</evidence>
<keyword evidence="8" id="KW-0408">Iron</keyword>
<feature type="domain" description="Gamma-butyrobetaine hydroxylase-like N-terminal" evidence="11">
    <location>
        <begin position="75"/>
        <end position="198"/>
    </location>
</feature>
<comment type="pathway">
    <text evidence="2">Amine and polyamine biosynthesis; carnitine biosynthesis.</text>
</comment>
<dbReference type="Gene3D" id="3.30.2020.30">
    <property type="match status" value="1"/>
</dbReference>
<reference evidence="12 13" key="1">
    <citation type="submission" date="2018-04" db="EMBL/GenBank/DDBJ databases">
        <authorList>
            <person name="Zhang X."/>
            <person name="Yuan J."/>
            <person name="Li F."/>
            <person name="Xiang J."/>
        </authorList>
    </citation>
    <scope>NUCLEOTIDE SEQUENCE [LARGE SCALE GENOMIC DNA]</scope>
    <source>
        <tissue evidence="12">Muscle</tissue>
    </source>
</reference>
<dbReference type="PANTHER" id="PTHR10696:SF33">
    <property type="entry name" value="GAMMA-BUTYROBETAINE DIOXYGENASE"/>
    <property type="match status" value="1"/>
</dbReference>
<comment type="similarity">
    <text evidence="3">Belongs to the gamma-BBH/TMLD family.</text>
</comment>
<dbReference type="OrthoDB" id="406634at2759"/>
<dbReference type="GO" id="GO:0016706">
    <property type="term" value="F:2-oxoglutarate-dependent dioxygenase activity"/>
    <property type="evidence" value="ECO:0007669"/>
    <property type="project" value="UniProtKB-ARBA"/>
</dbReference>
<dbReference type="GO" id="GO:0046872">
    <property type="term" value="F:metal ion binding"/>
    <property type="evidence" value="ECO:0007669"/>
    <property type="project" value="UniProtKB-KW"/>
</dbReference>
<keyword evidence="5" id="KW-0124">Carnitine biosynthesis</keyword>
<organism evidence="12 13">
    <name type="scientific">Penaeus vannamei</name>
    <name type="common">Whiteleg shrimp</name>
    <name type="synonym">Litopenaeus vannamei</name>
    <dbReference type="NCBI Taxonomy" id="6689"/>
    <lineage>
        <taxon>Eukaryota</taxon>
        <taxon>Metazoa</taxon>
        <taxon>Ecdysozoa</taxon>
        <taxon>Arthropoda</taxon>
        <taxon>Crustacea</taxon>
        <taxon>Multicrustacea</taxon>
        <taxon>Malacostraca</taxon>
        <taxon>Eumalacostraca</taxon>
        <taxon>Eucarida</taxon>
        <taxon>Decapoda</taxon>
        <taxon>Dendrobranchiata</taxon>
        <taxon>Penaeoidea</taxon>
        <taxon>Penaeidae</taxon>
        <taxon>Penaeus</taxon>
    </lineage>
</organism>
<keyword evidence="6" id="KW-0223">Dioxygenase</keyword>
<dbReference type="GO" id="GO:0045329">
    <property type="term" value="P:carnitine biosynthetic process"/>
    <property type="evidence" value="ECO:0007669"/>
    <property type="project" value="UniProtKB-UniPathway"/>
</dbReference>
<dbReference type="PANTHER" id="PTHR10696">
    <property type="entry name" value="GAMMA-BUTYROBETAINE HYDROXYLASE-RELATED"/>
    <property type="match status" value="1"/>
</dbReference>
<evidence type="ECO:0008006" key="14">
    <source>
        <dbReference type="Google" id="ProtNLM"/>
    </source>
</evidence>
<dbReference type="Pfam" id="PF06155">
    <property type="entry name" value="GBBH-like_N"/>
    <property type="match status" value="1"/>
</dbReference>
<accession>A0A423U9X1</accession>
<dbReference type="UniPathway" id="UPA00118"/>
<feature type="region of interest" description="Disordered" evidence="9">
    <location>
        <begin position="54"/>
        <end position="73"/>
    </location>
</feature>
<evidence type="ECO:0000256" key="3">
    <source>
        <dbReference type="ARBA" id="ARBA00008654"/>
    </source>
</evidence>
<dbReference type="InterPro" id="IPR050411">
    <property type="entry name" value="AlphaKG_dependent_hydroxylases"/>
</dbReference>
<keyword evidence="13" id="KW-1185">Reference proteome</keyword>
<dbReference type="STRING" id="6689.A0A423U9X1"/>
<dbReference type="InterPro" id="IPR003819">
    <property type="entry name" value="TauD/TfdA-like"/>
</dbReference>
<dbReference type="Gene3D" id="3.60.130.10">
    <property type="entry name" value="Clavaminate synthase-like"/>
    <property type="match status" value="1"/>
</dbReference>
<dbReference type="InterPro" id="IPR042098">
    <property type="entry name" value="TauD-like_sf"/>
</dbReference>
<evidence type="ECO:0000256" key="2">
    <source>
        <dbReference type="ARBA" id="ARBA00005022"/>
    </source>
</evidence>
<keyword evidence="7" id="KW-0560">Oxidoreductase</keyword>
<evidence type="ECO:0000256" key="6">
    <source>
        <dbReference type="ARBA" id="ARBA00022964"/>
    </source>
</evidence>
<comment type="caution">
    <text evidence="12">The sequence shown here is derived from an EMBL/GenBank/DDBJ whole genome shotgun (WGS) entry which is preliminary data.</text>
</comment>
<protein>
    <recommendedName>
        <fullName evidence="14">Gamma-butyrobetaine dioxygenase</fullName>
    </recommendedName>
</protein>
<gene>
    <name evidence="12" type="ORF">C7M84_012685</name>
</gene>
<dbReference type="SUPFAM" id="SSF51197">
    <property type="entry name" value="Clavaminate synthase-like"/>
    <property type="match status" value="1"/>
</dbReference>
<keyword evidence="4" id="KW-0479">Metal-binding</keyword>
<dbReference type="Pfam" id="PF02668">
    <property type="entry name" value="TauD"/>
    <property type="match status" value="1"/>
</dbReference>
<dbReference type="InterPro" id="IPR010376">
    <property type="entry name" value="GBBH-like_N"/>
</dbReference>
<dbReference type="Proteomes" id="UP000283509">
    <property type="component" value="Unassembled WGS sequence"/>
</dbReference>
<proteinExistence type="inferred from homology"/>
<sequence length="458" mass="51474">MQAGWLSLLRRGGNLLRHSARLVPPSARAGTTTARARPRALSTVPALCSQLSKRNKSTSVNPDLIRPRPELASTSQGHNTLKVLWRDGEADEFPYVWLRDNCQCHACFHTSASSRLLRVAKPLDGRPPEGGAAGYAVRRFGVSGGPLTGNLKRCDPSKAFSAHLKTVFIVLLKVSNDGYFLTVVWENGHESTYETDWLNERAFNPRQQSIYNNKYRLRPELWDSDMSQRIPRASFDELMEDDAAVLKLLESMEVLGFTVVSGARPEEGELQRLSDRASHLVASNYGTTFIVKDKKDASNVAYTSEGLDLHCDLVCLHYKPCVQLLHCITQFSGDGGDSILADSHRVAVQMRELHPQKYRLLTDVLVNFRDVGVDNGFQYDIIARRPMISVKANGEIKTVNMSTFGRDSHFGISPKEAIGWYDAYLTFCDLLYRPENHFTFKLVPDEILIMDNLLSLRR</sequence>
<evidence type="ECO:0000256" key="4">
    <source>
        <dbReference type="ARBA" id="ARBA00022723"/>
    </source>
</evidence>